<dbReference type="PANTHER" id="PTHR32322:SF2">
    <property type="entry name" value="EAMA DOMAIN-CONTAINING PROTEIN"/>
    <property type="match status" value="1"/>
</dbReference>
<feature type="transmembrane region" description="Helical" evidence="6">
    <location>
        <begin position="249"/>
        <end position="266"/>
    </location>
</feature>
<gene>
    <name evidence="8" type="ORF">SAMN06265373_102356</name>
</gene>
<dbReference type="EMBL" id="FXTY01000002">
    <property type="protein sequence ID" value="SMP12546.1"/>
    <property type="molecule type" value="Genomic_DNA"/>
</dbReference>
<dbReference type="PANTHER" id="PTHR32322">
    <property type="entry name" value="INNER MEMBRANE TRANSPORTER"/>
    <property type="match status" value="1"/>
</dbReference>
<dbReference type="Proteomes" id="UP001157961">
    <property type="component" value="Unassembled WGS sequence"/>
</dbReference>
<dbReference type="Pfam" id="PF00892">
    <property type="entry name" value="EamA"/>
    <property type="match status" value="1"/>
</dbReference>
<comment type="caution">
    <text evidence="8">The sequence shown here is derived from an EMBL/GenBank/DDBJ whole genome shotgun (WGS) entry which is preliminary data.</text>
</comment>
<comment type="subcellular location">
    <subcellularLocation>
        <location evidence="1">Membrane</location>
        <topology evidence="1">Multi-pass membrane protein</topology>
    </subcellularLocation>
</comment>
<evidence type="ECO:0000256" key="6">
    <source>
        <dbReference type="SAM" id="Phobius"/>
    </source>
</evidence>
<feature type="transmembrane region" description="Helical" evidence="6">
    <location>
        <begin position="183"/>
        <end position="204"/>
    </location>
</feature>
<keyword evidence="4 6" id="KW-1133">Transmembrane helix</keyword>
<feature type="domain" description="EamA" evidence="7">
    <location>
        <begin position="12"/>
        <end position="142"/>
    </location>
</feature>
<feature type="transmembrane region" description="Helical" evidence="6">
    <location>
        <begin position="272"/>
        <end position="290"/>
    </location>
</feature>
<evidence type="ECO:0000313" key="9">
    <source>
        <dbReference type="Proteomes" id="UP001157961"/>
    </source>
</evidence>
<feature type="transmembrane region" description="Helical" evidence="6">
    <location>
        <begin position="7"/>
        <end position="26"/>
    </location>
</feature>
<reference evidence="8 9" key="1">
    <citation type="submission" date="2017-05" db="EMBL/GenBank/DDBJ databases">
        <authorList>
            <person name="Varghese N."/>
            <person name="Submissions S."/>
        </authorList>
    </citation>
    <scope>NUCLEOTIDE SEQUENCE [LARGE SCALE GENOMIC DNA]</scope>
    <source>
        <strain evidence="8 9">DSM 29734</strain>
    </source>
</reference>
<feature type="transmembrane region" description="Helical" evidence="6">
    <location>
        <begin position="216"/>
        <end position="237"/>
    </location>
</feature>
<accession>A0ABY1NL65</accession>
<keyword evidence="5 6" id="KW-0472">Membrane</keyword>
<feature type="transmembrane region" description="Helical" evidence="6">
    <location>
        <begin position="126"/>
        <end position="146"/>
    </location>
</feature>
<feature type="transmembrane region" description="Helical" evidence="6">
    <location>
        <begin position="69"/>
        <end position="92"/>
    </location>
</feature>
<evidence type="ECO:0000256" key="4">
    <source>
        <dbReference type="ARBA" id="ARBA00022989"/>
    </source>
</evidence>
<protein>
    <submittedName>
        <fullName evidence="8">Permease of the drug/metabolite transporter (DMT) superfamily</fullName>
    </submittedName>
</protein>
<comment type="similarity">
    <text evidence="2">Belongs to the EamA transporter family.</text>
</comment>
<keyword evidence="9" id="KW-1185">Reference proteome</keyword>
<evidence type="ECO:0000256" key="5">
    <source>
        <dbReference type="ARBA" id="ARBA00023136"/>
    </source>
</evidence>
<proteinExistence type="inferred from homology"/>
<keyword evidence="3 6" id="KW-0812">Transmembrane</keyword>
<dbReference type="RefSeq" id="WP_283425101.1">
    <property type="nucleotide sequence ID" value="NZ_FXTY01000002.1"/>
</dbReference>
<evidence type="ECO:0000256" key="2">
    <source>
        <dbReference type="ARBA" id="ARBA00007362"/>
    </source>
</evidence>
<feature type="transmembrane region" description="Helical" evidence="6">
    <location>
        <begin position="98"/>
        <end position="119"/>
    </location>
</feature>
<evidence type="ECO:0000256" key="1">
    <source>
        <dbReference type="ARBA" id="ARBA00004141"/>
    </source>
</evidence>
<evidence type="ECO:0000256" key="3">
    <source>
        <dbReference type="ARBA" id="ARBA00022692"/>
    </source>
</evidence>
<feature type="transmembrane region" description="Helical" evidence="6">
    <location>
        <begin position="38"/>
        <end position="57"/>
    </location>
</feature>
<dbReference type="InterPro" id="IPR000620">
    <property type="entry name" value="EamA_dom"/>
</dbReference>
<organism evidence="8 9">
    <name type="scientific">Shimia sagamensis</name>
    <dbReference type="NCBI Taxonomy" id="1566352"/>
    <lineage>
        <taxon>Bacteria</taxon>
        <taxon>Pseudomonadati</taxon>
        <taxon>Pseudomonadota</taxon>
        <taxon>Alphaproteobacteria</taxon>
        <taxon>Rhodobacterales</taxon>
        <taxon>Roseobacteraceae</taxon>
    </lineage>
</organism>
<dbReference type="SUPFAM" id="SSF103481">
    <property type="entry name" value="Multidrug resistance efflux transporter EmrE"/>
    <property type="match status" value="1"/>
</dbReference>
<dbReference type="InterPro" id="IPR050638">
    <property type="entry name" value="AA-Vitamin_Transporters"/>
</dbReference>
<dbReference type="InterPro" id="IPR037185">
    <property type="entry name" value="EmrE-like"/>
</dbReference>
<feature type="transmembrane region" description="Helical" evidence="6">
    <location>
        <begin position="152"/>
        <end position="171"/>
    </location>
</feature>
<evidence type="ECO:0000259" key="7">
    <source>
        <dbReference type="Pfam" id="PF00892"/>
    </source>
</evidence>
<sequence>MPDLQKAGPIGLLIWCGTLLGVGFPLSKLSAAAGVPPMVWALLVSVGTCTALFPFVALRGQLRLPRGQLLRYVLVTGLVTSAGINVMIFGLVPKLGAGQVGMMFALSPVATLAVSSLFGLKTPSRLGLFGIAFGLVGALMVAFGRGGVEGTLLWSLVGLTIPVILAAGNVYRTLDWPEGEHPIALAFWSQMVSIVALVVVMVLRGEGIALHTVAEVPWAATAQMVAAALTIPAFFQLQRVGGPVMLSQIGFVAAAVGLIVGVALLGERYGPVSWFGAAITAVGIGLTILAQTGRSIAIPKAFPLGRLTRAKLWIGDACEKKRVPNQATLLAARRQAVLKLLRQA</sequence>
<name>A0ABY1NL65_9RHOB</name>
<evidence type="ECO:0000313" key="8">
    <source>
        <dbReference type="EMBL" id="SMP12546.1"/>
    </source>
</evidence>